<accession>A0A964RIQ3</accession>
<organism evidence="2 3">
    <name type="scientific">Clostridium chromiireducens</name>
    <dbReference type="NCBI Taxonomy" id="225345"/>
    <lineage>
        <taxon>Bacteria</taxon>
        <taxon>Bacillati</taxon>
        <taxon>Bacillota</taxon>
        <taxon>Clostridia</taxon>
        <taxon>Eubacteriales</taxon>
        <taxon>Clostridiaceae</taxon>
        <taxon>Clostridium</taxon>
    </lineage>
</organism>
<sequence>MKYDSFTKEIDEISQIISLNQRIISTLNGSDLSLFKKSLHKNLTIAIYTFWENFSKNLIYNCYINYKKILVDKDFLINFFQHIQEKSFARQLFLNSIDDNKFNITMENLCYSNNLNYKELKSLFKRVMFNSDQLRKHLDKFPELSEAIEDLKTNAVYPVFQTVKSHYDVSDYLEAYINLFVENRNTVAHQYQITEIYSLDQFESILNFIKAVTLLIFEFCGSQLLIKAKEKGEVVYKRLLPLCVIKGNPAGETAIIGIRNISQKTITKDVKLYCFDRGNNIYRTVDIIKIIKDGKEHNEILPLEAYSLEVQTNATINKRNDKFIVCELNQNCVSYDYQVIV</sequence>
<protein>
    <recommendedName>
        <fullName evidence="1">RiboL-PSP-HEPN domain-containing protein</fullName>
    </recommendedName>
</protein>
<dbReference type="RefSeq" id="WP_160357668.1">
    <property type="nucleotide sequence ID" value="NZ_WSRQ01000001.1"/>
</dbReference>
<evidence type="ECO:0000313" key="3">
    <source>
        <dbReference type="Proteomes" id="UP000656077"/>
    </source>
</evidence>
<dbReference type="InterPro" id="IPR041519">
    <property type="entry name" value="HEPN_RiboL-PSP"/>
</dbReference>
<proteinExistence type="predicted"/>
<dbReference type="EMBL" id="WSRQ01000001">
    <property type="protein sequence ID" value="MVX62222.1"/>
    <property type="molecule type" value="Genomic_DNA"/>
</dbReference>
<dbReference type="Pfam" id="PF18735">
    <property type="entry name" value="HEPN_RiboL-PSP"/>
    <property type="match status" value="1"/>
</dbReference>
<name>A0A964RIQ3_9CLOT</name>
<comment type="caution">
    <text evidence="2">The sequence shown here is derived from an EMBL/GenBank/DDBJ whole genome shotgun (WGS) entry which is preliminary data.</text>
</comment>
<dbReference type="AlphaFoldDB" id="A0A964RIQ3"/>
<evidence type="ECO:0000313" key="2">
    <source>
        <dbReference type="EMBL" id="MVX62222.1"/>
    </source>
</evidence>
<dbReference type="Proteomes" id="UP000656077">
    <property type="component" value="Unassembled WGS sequence"/>
</dbReference>
<gene>
    <name evidence="2" type="ORF">GKZ28_00720</name>
</gene>
<reference evidence="2" key="1">
    <citation type="submission" date="2019-12" db="EMBL/GenBank/DDBJ databases">
        <title>Microbes associate with the intestines of laboratory mice.</title>
        <authorList>
            <person name="Navarre W."/>
            <person name="Wong E."/>
        </authorList>
    </citation>
    <scope>NUCLEOTIDE SEQUENCE</scope>
    <source>
        <strain evidence="2">NM79_F5</strain>
    </source>
</reference>
<evidence type="ECO:0000259" key="1">
    <source>
        <dbReference type="Pfam" id="PF18735"/>
    </source>
</evidence>
<feature type="domain" description="RiboL-PSP-HEPN" evidence="1">
    <location>
        <begin position="6"/>
        <end position="218"/>
    </location>
</feature>